<evidence type="ECO:0000313" key="8">
    <source>
        <dbReference type="Proteomes" id="UP000752171"/>
    </source>
</evidence>
<evidence type="ECO:0000256" key="1">
    <source>
        <dbReference type="ARBA" id="ARBA00004123"/>
    </source>
</evidence>
<gene>
    <name evidence="7" type="primary">STIMATE</name>
    <name evidence="7" type="ORF">AMEX_G26880</name>
</gene>
<keyword evidence="3" id="KW-0539">Nucleus</keyword>
<dbReference type="PANTHER" id="PTHR31735:SF2">
    <property type="entry name" value="STORE-OPERATED CALCIUM ENTRY REGULATOR STIMATE"/>
    <property type="match status" value="1"/>
</dbReference>
<evidence type="ECO:0000256" key="6">
    <source>
        <dbReference type="SAM" id="Phobius"/>
    </source>
</evidence>
<dbReference type="GO" id="GO:0002062">
    <property type="term" value="P:chondrocyte differentiation"/>
    <property type="evidence" value="ECO:0007669"/>
    <property type="project" value="InterPro"/>
</dbReference>
<keyword evidence="6" id="KW-1133">Transmembrane helix</keyword>
<comment type="subcellular location">
    <subcellularLocation>
        <location evidence="1">Nucleus</location>
    </subcellularLocation>
</comment>
<evidence type="ECO:0000256" key="5">
    <source>
        <dbReference type="SAM" id="MobiDB-lite"/>
    </source>
</evidence>
<proteinExistence type="inferred from homology"/>
<dbReference type="EMBL" id="JAICCE010000024">
    <property type="protein sequence ID" value="KAG9260602.1"/>
    <property type="molecule type" value="Genomic_DNA"/>
</dbReference>
<dbReference type="GO" id="GO:0032541">
    <property type="term" value="C:cortical endoplasmic reticulum"/>
    <property type="evidence" value="ECO:0007669"/>
    <property type="project" value="TreeGrafter"/>
</dbReference>
<feature type="transmembrane region" description="Helical" evidence="6">
    <location>
        <begin position="209"/>
        <end position="231"/>
    </location>
</feature>
<feature type="compositionally biased region" description="Basic and acidic residues" evidence="5">
    <location>
        <begin position="243"/>
        <end position="252"/>
    </location>
</feature>
<dbReference type="AlphaFoldDB" id="A0A8T2KSC5"/>
<sequence>MDNAGVSVLSRAGEGAAAAAHSLSALAPSNSSQPGSDIKGCANGDLMDSFGIFLQGLLGVVAFSTLMLKRFREPKHERRPWRIWFLDTSKQAIGMLFIHFANVYLSDLTEEDPCSLYLINFLLDATLGMLVIYGGVRAVSAVVEWRQWDSLRFGEYGEPVQCTAWAGQCVLYILIMMFEKVVIILVLLIPQWKKLAMLNPITNPHLELAIVMLIVPFFVNALMFWVVDNFLMKKGRTKAKLEEREVGDDSRGSSKVRYRRAMSHDDSESEILFSADDEMEDSDGDEDVRRLTGLKPVKKKKHRLGIPPGEVKKKKRPPVKEEDLKAARSKLGLKGEVKSKTYEVMVECERMGKVAPSVFSGVRSGGETALDKPKPAAGSVFGK</sequence>
<feature type="transmembrane region" description="Helical" evidence="6">
    <location>
        <begin position="117"/>
        <end position="136"/>
    </location>
</feature>
<dbReference type="GeneID" id="103037496"/>
<dbReference type="PANTHER" id="PTHR31735">
    <property type="entry name" value="VACUOLAR MEMBRANE PROTEIN YPL162C"/>
    <property type="match status" value="1"/>
</dbReference>
<evidence type="ECO:0000256" key="2">
    <source>
        <dbReference type="ARBA" id="ARBA00018401"/>
    </source>
</evidence>
<organism evidence="7 8">
    <name type="scientific">Astyanax mexicanus</name>
    <name type="common">Blind cave fish</name>
    <name type="synonym">Astyanax fasciatus mexicanus</name>
    <dbReference type="NCBI Taxonomy" id="7994"/>
    <lineage>
        <taxon>Eukaryota</taxon>
        <taxon>Metazoa</taxon>
        <taxon>Chordata</taxon>
        <taxon>Craniata</taxon>
        <taxon>Vertebrata</taxon>
        <taxon>Euteleostomi</taxon>
        <taxon>Actinopterygii</taxon>
        <taxon>Neopterygii</taxon>
        <taxon>Teleostei</taxon>
        <taxon>Ostariophysi</taxon>
        <taxon>Characiformes</taxon>
        <taxon>Characoidei</taxon>
        <taxon>Acestrorhamphidae</taxon>
        <taxon>Acestrorhamphinae</taxon>
        <taxon>Astyanax</taxon>
    </lineage>
</organism>
<dbReference type="GO" id="GO:0035988">
    <property type="term" value="P:chondrocyte proliferation"/>
    <property type="evidence" value="ECO:0007669"/>
    <property type="project" value="InterPro"/>
</dbReference>
<feature type="transmembrane region" description="Helical" evidence="6">
    <location>
        <begin position="52"/>
        <end position="71"/>
    </location>
</feature>
<dbReference type="GO" id="GO:0016020">
    <property type="term" value="C:membrane"/>
    <property type="evidence" value="ECO:0007669"/>
    <property type="project" value="TreeGrafter"/>
</dbReference>
<dbReference type="Proteomes" id="UP000752171">
    <property type="component" value="Unassembled WGS sequence"/>
</dbReference>
<comment type="caution">
    <text evidence="7">The sequence shown here is derived from an EMBL/GenBank/DDBJ whole genome shotgun (WGS) entry which is preliminary data.</text>
</comment>
<reference evidence="7 8" key="1">
    <citation type="submission" date="2021-07" db="EMBL/GenBank/DDBJ databases">
        <authorList>
            <person name="Imarazene B."/>
            <person name="Zahm M."/>
            <person name="Klopp C."/>
            <person name="Cabau C."/>
            <person name="Beille S."/>
            <person name="Jouanno E."/>
            <person name="Castinel A."/>
            <person name="Lluch J."/>
            <person name="Gil L."/>
            <person name="Kuchtly C."/>
            <person name="Lopez Roques C."/>
            <person name="Donnadieu C."/>
            <person name="Parrinello H."/>
            <person name="Journot L."/>
            <person name="Du K."/>
            <person name="Schartl M."/>
            <person name="Retaux S."/>
            <person name="Guiguen Y."/>
        </authorList>
    </citation>
    <scope>NUCLEOTIDE SEQUENCE [LARGE SCALE GENOMIC DNA]</scope>
    <source>
        <strain evidence="7">Pach_M1</strain>
        <tissue evidence="7">Testis</tissue>
    </source>
</reference>
<dbReference type="Pfam" id="PF12400">
    <property type="entry name" value="STIMATE"/>
    <property type="match status" value="1"/>
</dbReference>
<name>A0A8T2KSC5_ASTMX</name>
<feature type="transmembrane region" description="Helical" evidence="6">
    <location>
        <begin position="83"/>
        <end position="105"/>
    </location>
</feature>
<dbReference type="InterPro" id="IPR031394">
    <property type="entry name" value="MUSTN1"/>
</dbReference>
<feature type="region of interest" description="Disordered" evidence="5">
    <location>
        <begin position="302"/>
        <end position="322"/>
    </location>
</feature>
<dbReference type="InterPro" id="IPR022127">
    <property type="entry name" value="STIMATE/YPL162C"/>
</dbReference>
<dbReference type="GO" id="GO:0005246">
    <property type="term" value="F:calcium channel regulator activity"/>
    <property type="evidence" value="ECO:0007669"/>
    <property type="project" value="TreeGrafter"/>
</dbReference>
<dbReference type="GO" id="GO:0005634">
    <property type="term" value="C:nucleus"/>
    <property type="evidence" value="ECO:0007669"/>
    <property type="project" value="UniProtKB-SubCell"/>
</dbReference>
<dbReference type="CTD" id="375346"/>
<dbReference type="Pfam" id="PF15682">
    <property type="entry name" value="Mustang"/>
    <property type="match status" value="1"/>
</dbReference>
<dbReference type="GO" id="GO:0042246">
    <property type="term" value="P:tissue regeneration"/>
    <property type="evidence" value="ECO:0007669"/>
    <property type="project" value="InterPro"/>
</dbReference>
<feature type="transmembrane region" description="Helical" evidence="6">
    <location>
        <begin position="169"/>
        <end position="189"/>
    </location>
</feature>
<keyword evidence="6" id="KW-0812">Transmembrane</keyword>
<keyword evidence="6" id="KW-0472">Membrane</keyword>
<feature type="region of interest" description="Disordered" evidence="5">
    <location>
        <begin position="243"/>
        <end position="263"/>
    </location>
</feature>
<dbReference type="RefSeq" id="XP_007228783.4">
    <property type="nucleotide sequence ID" value="XM_007228721.4"/>
</dbReference>
<feature type="region of interest" description="Disordered" evidence="5">
    <location>
        <begin position="363"/>
        <end position="383"/>
    </location>
</feature>
<comment type="similarity">
    <text evidence="4">Belongs to the MUSTN1 family.</text>
</comment>
<evidence type="ECO:0000256" key="3">
    <source>
        <dbReference type="ARBA" id="ARBA00023242"/>
    </source>
</evidence>
<accession>A0A8T2KSC5</accession>
<dbReference type="OrthoDB" id="431202at2759"/>
<protein>
    <recommendedName>
        <fullName evidence="2">Musculoskeletal embryonic nuclear protein 1</fullName>
    </recommendedName>
</protein>
<evidence type="ECO:0000256" key="4">
    <source>
        <dbReference type="ARBA" id="ARBA00044950"/>
    </source>
</evidence>
<evidence type="ECO:0000313" key="7">
    <source>
        <dbReference type="EMBL" id="KAG9260602.1"/>
    </source>
</evidence>
<dbReference type="KEGG" id="amex:103037496"/>